<accession>A0A4R7ZP23</accession>
<evidence type="ECO:0000313" key="2">
    <source>
        <dbReference type="EMBL" id="TDW18288.1"/>
    </source>
</evidence>
<name>A0A4R7ZP23_9ACTN</name>
<feature type="domain" description="HTH cro/C1-type" evidence="1">
    <location>
        <begin position="69"/>
        <end position="141"/>
    </location>
</feature>
<dbReference type="PANTHER" id="PTHR35010">
    <property type="entry name" value="BLL4672 PROTEIN-RELATED"/>
    <property type="match status" value="1"/>
</dbReference>
<protein>
    <submittedName>
        <fullName evidence="2">Helix-turn-helix protein</fullName>
    </submittedName>
</protein>
<evidence type="ECO:0000313" key="3">
    <source>
        <dbReference type="Proteomes" id="UP000295447"/>
    </source>
</evidence>
<dbReference type="InterPro" id="IPR041413">
    <property type="entry name" value="MLTR_LBD"/>
</dbReference>
<dbReference type="InterPro" id="IPR010982">
    <property type="entry name" value="Lambda_DNA-bd_dom_sf"/>
</dbReference>
<dbReference type="Pfam" id="PF13560">
    <property type="entry name" value="HTH_31"/>
    <property type="match status" value="1"/>
</dbReference>
<dbReference type="AlphaFoldDB" id="A0A4R7ZP23"/>
<sequence length="337" mass="37041">MVGVRIWCTKWAGAGRRRSQVGARGESVTGCARRAAGWEGQCSLAAGETVGGVGHDGGVSAQRVELGEFLKARRARVAPGDVGLPAGGRRRTPGLRREELAQLAGVGVTWYTWLEQGRPINASGQVLDAVATTLGLTPVEREHLYRLAEATPVRLPSTSDCASEAVFIEIVNALDPLPAVITNTRFDIIRANRAYNDLFHDWHQLPCIHKNLLWCVITEPSARAQLLNYETEVPYLVGRLRSAYGEHIGDPDWETDLERLRAISPEFAQLWSRHEVAACTPRLRRILNPVAGELDFTVTELAVPAHPDLVLFVETPANEDTRTKLPLTRRQPADQSA</sequence>
<dbReference type="InterPro" id="IPR001387">
    <property type="entry name" value="Cro/C1-type_HTH"/>
</dbReference>
<dbReference type="SMART" id="SM00530">
    <property type="entry name" value="HTH_XRE"/>
    <property type="match status" value="1"/>
</dbReference>
<dbReference type="Gene3D" id="3.30.450.180">
    <property type="match status" value="1"/>
</dbReference>
<proteinExistence type="predicted"/>
<evidence type="ECO:0000259" key="1">
    <source>
        <dbReference type="SMART" id="SM00530"/>
    </source>
</evidence>
<comment type="caution">
    <text evidence="2">The sequence shown here is derived from an EMBL/GenBank/DDBJ whole genome shotgun (WGS) entry which is preliminary data.</text>
</comment>
<dbReference type="Gene3D" id="1.10.260.40">
    <property type="entry name" value="lambda repressor-like DNA-binding domains"/>
    <property type="match status" value="1"/>
</dbReference>
<organism evidence="2 3">
    <name type="scientific">Kribbella kalugense</name>
    <dbReference type="NCBI Taxonomy" id="2512221"/>
    <lineage>
        <taxon>Bacteria</taxon>
        <taxon>Bacillati</taxon>
        <taxon>Actinomycetota</taxon>
        <taxon>Actinomycetes</taxon>
        <taxon>Propionibacteriales</taxon>
        <taxon>Kribbellaceae</taxon>
        <taxon>Kribbella</taxon>
    </lineage>
</organism>
<dbReference type="PANTHER" id="PTHR35010:SF2">
    <property type="entry name" value="BLL4672 PROTEIN"/>
    <property type="match status" value="1"/>
</dbReference>
<dbReference type="Proteomes" id="UP000295447">
    <property type="component" value="Unassembled WGS sequence"/>
</dbReference>
<dbReference type="Pfam" id="PF17765">
    <property type="entry name" value="MLTR_LBD"/>
    <property type="match status" value="1"/>
</dbReference>
<dbReference type="CDD" id="cd00093">
    <property type="entry name" value="HTH_XRE"/>
    <property type="match status" value="1"/>
</dbReference>
<dbReference type="SUPFAM" id="SSF47413">
    <property type="entry name" value="lambda repressor-like DNA-binding domains"/>
    <property type="match status" value="1"/>
</dbReference>
<reference evidence="2 3" key="1">
    <citation type="submission" date="2019-03" db="EMBL/GenBank/DDBJ databases">
        <title>Genomic Encyclopedia of Type Strains, Phase III (KMG-III): the genomes of soil and plant-associated and newly described type strains.</title>
        <authorList>
            <person name="Whitman W."/>
        </authorList>
    </citation>
    <scope>NUCLEOTIDE SEQUENCE [LARGE SCALE GENOMIC DNA]</scope>
    <source>
        <strain evidence="2 3">VKM Ac-2570</strain>
    </source>
</reference>
<dbReference type="EMBL" id="SODF01000002">
    <property type="protein sequence ID" value="TDW18288.1"/>
    <property type="molecule type" value="Genomic_DNA"/>
</dbReference>
<keyword evidence="3" id="KW-1185">Reference proteome</keyword>
<dbReference type="GO" id="GO:0003677">
    <property type="term" value="F:DNA binding"/>
    <property type="evidence" value="ECO:0007669"/>
    <property type="project" value="InterPro"/>
</dbReference>
<gene>
    <name evidence="2" type="ORF">EV650_4872</name>
</gene>